<proteinExistence type="predicted"/>
<evidence type="ECO:0000313" key="1">
    <source>
        <dbReference type="EMBL" id="KAI8027243.1"/>
    </source>
</evidence>
<organism evidence="1 2">
    <name type="scientific">Camellia lanceoleosa</name>
    <dbReference type="NCBI Taxonomy" id="1840588"/>
    <lineage>
        <taxon>Eukaryota</taxon>
        <taxon>Viridiplantae</taxon>
        <taxon>Streptophyta</taxon>
        <taxon>Embryophyta</taxon>
        <taxon>Tracheophyta</taxon>
        <taxon>Spermatophyta</taxon>
        <taxon>Magnoliopsida</taxon>
        <taxon>eudicotyledons</taxon>
        <taxon>Gunneridae</taxon>
        <taxon>Pentapetalae</taxon>
        <taxon>asterids</taxon>
        <taxon>Ericales</taxon>
        <taxon>Theaceae</taxon>
        <taxon>Camellia</taxon>
    </lineage>
</organism>
<accession>A0ACC0INI3</accession>
<sequence>MVAQWLTWIPHLWVQLVCSDTLHKEGFIGLLPDEIIIDILSRLPTDSVLECRRVCKKWLALTSIPYFASKRGAKQDDICVFYHPLAMESRVLHVLQKANCFQYNILTIGKNKLWRRLDSFSYRPKCFETPTIVKRDLYWMVKHTYENEYNIPPCNNSIMRFNMGTEQFCSMPHPGKECHSRPMHEKMRLLKMGVKLCFGYLDARLIDIWQLEDVKNWLWVKTYKVNLDWDVNCYPFVFSVIDPYYFNFEVKLLKIQNRELLMDWYSRGLFAYHLDLGTIRKIDKARMKRPGWLQCN</sequence>
<dbReference type="EMBL" id="CM045760">
    <property type="protein sequence ID" value="KAI8027243.1"/>
    <property type="molecule type" value="Genomic_DNA"/>
</dbReference>
<reference evidence="1 2" key="1">
    <citation type="journal article" date="2022" name="Plant J.">
        <title>Chromosome-level genome of Camellia lanceoleosa provides a valuable resource for understanding genome evolution and self-incompatibility.</title>
        <authorList>
            <person name="Gong W."/>
            <person name="Xiao S."/>
            <person name="Wang L."/>
            <person name="Liao Z."/>
            <person name="Chang Y."/>
            <person name="Mo W."/>
            <person name="Hu G."/>
            <person name="Li W."/>
            <person name="Zhao G."/>
            <person name="Zhu H."/>
            <person name="Hu X."/>
            <person name="Ji K."/>
            <person name="Xiang X."/>
            <person name="Song Q."/>
            <person name="Yuan D."/>
            <person name="Jin S."/>
            <person name="Zhang L."/>
        </authorList>
    </citation>
    <scope>NUCLEOTIDE SEQUENCE [LARGE SCALE GENOMIC DNA]</scope>
    <source>
        <strain evidence="1">SQ_2022a</strain>
    </source>
</reference>
<dbReference type="Proteomes" id="UP001060215">
    <property type="component" value="Chromosome 3"/>
</dbReference>
<comment type="caution">
    <text evidence="1">The sequence shown here is derived from an EMBL/GenBank/DDBJ whole genome shotgun (WGS) entry which is preliminary data.</text>
</comment>
<evidence type="ECO:0000313" key="2">
    <source>
        <dbReference type="Proteomes" id="UP001060215"/>
    </source>
</evidence>
<name>A0ACC0INI3_9ERIC</name>
<protein>
    <submittedName>
        <fullName evidence="1">F-box protein</fullName>
    </submittedName>
</protein>
<gene>
    <name evidence="1" type="ORF">LOK49_LG02G02411</name>
</gene>
<keyword evidence="2" id="KW-1185">Reference proteome</keyword>